<dbReference type="EMBL" id="JASAYJ010000017">
    <property type="protein sequence ID" value="MDP8187709.1"/>
    <property type="molecule type" value="Genomic_DNA"/>
</dbReference>
<dbReference type="InterPro" id="IPR013708">
    <property type="entry name" value="Shikimate_DH-bd_N"/>
</dbReference>
<sequence>MNQYAVWGNPIEHSLSPRIHQLFAEQTNKKISYTAISTNKEEFKAQIFNFLKKQRTKGANITAPFKELAMEVAEEHSIPCLIAGSCNTLAILNKGILVADNTDGIGLVTDLTRLDWLQPNQKILILGAGGATKGVLYPLLTAKQNITIYNRTSEKAVTLSQKFAKYGEINSTTFDELNNQSFDLIINATSAGLTGQHINIPETLFKNTNVYDMQYASNMNTPFLNYAKQNGANCCQDGLGMLVAQAAYSFYKWEKVMPQIEPVLKQLRTEIK</sequence>
<comment type="subunit">
    <text evidence="8">Homodimer.</text>
</comment>
<dbReference type="GO" id="GO:0050661">
    <property type="term" value="F:NADP binding"/>
    <property type="evidence" value="ECO:0007669"/>
    <property type="project" value="InterPro"/>
</dbReference>
<dbReference type="RefSeq" id="WP_211598786.1">
    <property type="nucleotide sequence ID" value="NZ_JAGRQI010000018.1"/>
</dbReference>
<evidence type="ECO:0000259" key="9">
    <source>
        <dbReference type="Pfam" id="PF01488"/>
    </source>
</evidence>
<proteinExistence type="inferred from homology"/>
<feature type="binding site" evidence="8">
    <location>
        <position position="238"/>
    </location>
    <ligand>
        <name>NADP(+)</name>
        <dbReference type="ChEBI" id="CHEBI:58349"/>
    </ligand>
</feature>
<dbReference type="GO" id="GO:0004764">
    <property type="term" value="F:shikimate 3-dehydrogenase (NADP+) activity"/>
    <property type="evidence" value="ECO:0007669"/>
    <property type="project" value="UniProtKB-UniRule"/>
</dbReference>
<dbReference type="InterPro" id="IPR011342">
    <property type="entry name" value="Shikimate_DH"/>
</dbReference>
<comment type="caution">
    <text evidence="12">The sequence shown here is derived from an EMBL/GenBank/DDBJ whole genome shotgun (WGS) entry which is preliminary data.</text>
</comment>
<dbReference type="Pfam" id="PF18317">
    <property type="entry name" value="SDH_C"/>
    <property type="match status" value="1"/>
</dbReference>
<dbReference type="GO" id="GO:0009073">
    <property type="term" value="P:aromatic amino acid family biosynthetic process"/>
    <property type="evidence" value="ECO:0007669"/>
    <property type="project" value="UniProtKB-KW"/>
</dbReference>
<name>A0AAW8CRM2_9PAST</name>
<dbReference type="GO" id="GO:0019632">
    <property type="term" value="P:shikimate metabolic process"/>
    <property type="evidence" value="ECO:0007669"/>
    <property type="project" value="InterPro"/>
</dbReference>
<reference evidence="12" key="1">
    <citation type="journal article" date="2023" name="Front. Microbiol.">
        <title>Phylogeography and host specificity of Pasteurellaceae pathogenic to sea-farmed fish in the north-east Atlantic.</title>
        <authorList>
            <person name="Gulla S."/>
            <person name="Colquhoun D.J."/>
            <person name="Olsen A.B."/>
            <person name="Spilsberg B."/>
            <person name="Lagesen K."/>
            <person name="Aakesson C.P."/>
            <person name="Strom S."/>
            <person name="Manji F."/>
            <person name="Birkbeck T.H."/>
            <person name="Nilsen H.K."/>
        </authorList>
    </citation>
    <scope>NUCLEOTIDE SEQUENCE</scope>
    <source>
        <strain evidence="12">VIB1234</strain>
    </source>
</reference>
<evidence type="ECO:0000256" key="8">
    <source>
        <dbReference type="HAMAP-Rule" id="MF_00222"/>
    </source>
</evidence>
<dbReference type="Gene3D" id="3.40.50.10860">
    <property type="entry name" value="Leucine Dehydrogenase, chain A, domain 1"/>
    <property type="match status" value="1"/>
</dbReference>
<dbReference type="Proteomes" id="UP001230466">
    <property type="component" value="Unassembled WGS sequence"/>
</dbReference>
<dbReference type="InterPro" id="IPR006151">
    <property type="entry name" value="Shikm_DH/Glu-tRNA_Rdtase"/>
</dbReference>
<comment type="similarity">
    <text evidence="8">Belongs to the shikimate dehydrogenase family.</text>
</comment>
<dbReference type="GO" id="GO:0008652">
    <property type="term" value="P:amino acid biosynthetic process"/>
    <property type="evidence" value="ECO:0007669"/>
    <property type="project" value="UniProtKB-KW"/>
</dbReference>
<feature type="binding site" evidence="8">
    <location>
        <position position="245"/>
    </location>
    <ligand>
        <name>shikimate</name>
        <dbReference type="ChEBI" id="CHEBI:36208"/>
    </ligand>
</feature>
<dbReference type="NCBIfam" id="NF001310">
    <property type="entry name" value="PRK00258.1-2"/>
    <property type="match status" value="1"/>
</dbReference>
<dbReference type="SUPFAM" id="SSF51735">
    <property type="entry name" value="NAD(P)-binding Rossmann-fold domains"/>
    <property type="match status" value="1"/>
</dbReference>
<comment type="caution">
    <text evidence="8">Lacks conserved residue(s) required for the propagation of feature annotation.</text>
</comment>
<dbReference type="AlphaFoldDB" id="A0AAW8CRM2"/>
<organism evidence="12 13">
    <name type="scientific">Pasteurella atlantica</name>
    <dbReference type="NCBI Taxonomy" id="2827233"/>
    <lineage>
        <taxon>Bacteria</taxon>
        <taxon>Pseudomonadati</taxon>
        <taxon>Pseudomonadota</taxon>
        <taxon>Gammaproteobacteria</taxon>
        <taxon>Pasteurellales</taxon>
        <taxon>Pasteurellaceae</taxon>
        <taxon>Pasteurella</taxon>
    </lineage>
</organism>
<accession>A0AAW8CRM2</accession>
<evidence type="ECO:0000313" key="13">
    <source>
        <dbReference type="Proteomes" id="UP001230466"/>
    </source>
</evidence>
<feature type="binding site" evidence="8">
    <location>
        <position position="213"/>
    </location>
    <ligand>
        <name>NADP(+)</name>
        <dbReference type="ChEBI" id="CHEBI:58349"/>
    </ligand>
</feature>
<keyword evidence="4 8" id="KW-0521">NADP</keyword>
<dbReference type="PANTHER" id="PTHR21089:SF1">
    <property type="entry name" value="BIFUNCTIONAL 3-DEHYDROQUINATE DEHYDRATASE_SHIKIMATE DEHYDROGENASE, CHLOROPLASTIC"/>
    <property type="match status" value="1"/>
</dbReference>
<feature type="binding site" evidence="8">
    <location>
        <position position="103"/>
    </location>
    <ligand>
        <name>shikimate</name>
        <dbReference type="ChEBI" id="CHEBI:36208"/>
    </ligand>
</feature>
<comment type="pathway">
    <text evidence="1 8">Metabolic intermediate biosynthesis; chorismate biosynthesis; chorismate from D-erythrose 4-phosphate and phosphoenolpyruvate: step 4/7.</text>
</comment>
<feature type="domain" description="SDH C-terminal" evidence="11">
    <location>
        <begin position="238"/>
        <end position="268"/>
    </location>
</feature>
<dbReference type="HAMAP" id="MF_00222">
    <property type="entry name" value="Shikimate_DH_AroE"/>
    <property type="match status" value="1"/>
</dbReference>
<dbReference type="NCBIfam" id="TIGR00507">
    <property type="entry name" value="aroE"/>
    <property type="match status" value="1"/>
</dbReference>
<feature type="domain" description="Quinate/shikimate 5-dehydrogenase/glutamyl-tRNA reductase" evidence="9">
    <location>
        <begin position="120"/>
        <end position="191"/>
    </location>
</feature>
<comment type="catalytic activity">
    <reaction evidence="7 8">
        <text>shikimate + NADP(+) = 3-dehydroshikimate + NADPH + H(+)</text>
        <dbReference type="Rhea" id="RHEA:17737"/>
        <dbReference type="ChEBI" id="CHEBI:15378"/>
        <dbReference type="ChEBI" id="CHEBI:16630"/>
        <dbReference type="ChEBI" id="CHEBI:36208"/>
        <dbReference type="ChEBI" id="CHEBI:57783"/>
        <dbReference type="ChEBI" id="CHEBI:58349"/>
        <dbReference type="EC" id="1.1.1.25"/>
    </reaction>
</comment>
<keyword evidence="6 8" id="KW-0057">Aromatic amino acid biosynthesis</keyword>
<dbReference type="EC" id="1.1.1.25" evidence="2 8"/>
<dbReference type="InterPro" id="IPR046346">
    <property type="entry name" value="Aminoacid_DH-like_N_sf"/>
</dbReference>
<protein>
    <recommendedName>
        <fullName evidence="2 8">Shikimate dehydrogenase (NADP(+))</fullName>
        <shortName evidence="8">SDH</shortName>
        <ecNumber evidence="2 8">1.1.1.25</ecNumber>
    </recommendedName>
</protein>
<feature type="binding site" evidence="8">
    <location>
        <begin position="127"/>
        <end position="131"/>
    </location>
    <ligand>
        <name>NADP(+)</name>
        <dbReference type="ChEBI" id="CHEBI:58349"/>
    </ligand>
</feature>
<evidence type="ECO:0000313" key="12">
    <source>
        <dbReference type="EMBL" id="MDP8187709.1"/>
    </source>
</evidence>
<dbReference type="Pfam" id="PF08501">
    <property type="entry name" value="Shikimate_dh_N"/>
    <property type="match status" value="1"/>
</dbReference>
<evidence type="ECO:0000256" key="7">
    <source>
        <dbReference type="ARBA" id="ARBA00049442"/>
    </source>
</evidence>
<feature type="binding site" evidence="8">
    <location>
        <begin position="14"/>
        <end position="16"/>
    </location>
    <ligand>
        <name>shikimate</name>
        <dbReference type="ChEBI" id="CHEBI:36208"/>
    </ligand>
</feature>
<evidence type="ECO:0000256" key="5">
    <source>
        <dbReference type="ARBA" id="ARBA00023002"/>
    </source>
</evidence>
<gene>
    <name evidence="8 12" type="primary">aroE</name>
    <name evidence="12" type="ORF">QJU78_08020</name>
</gene>
<evidence type="ECO:0000259" key="11">
    <source>
        <dbReference type="Pfam" id="PF18317"/>
    </source>
</evidence>
<dbReference type="PANTHER" id="PTHR21089">
    <property type="entry name" value="SHIKIMATE DEHYDROGENASE"/>
    <property type="match status" value="1"/>
</dbReference>
<dbReference type="InterPro" id="IPR041121">
    <property type="entry name" value="SDH_C"/>
</dbReference>
<dbReference type="InterPro" id="IPR022893">
    <property type="entry name" value="Shikimate_DH_fam"/>
</dbReference>
<feature type="active site" description="Proton acceptor" evidence="8">
    <location>
        <position position="66"/>
    </location>
</feature>
<keyword evidence="5 8" id="KW-0560">Oxidoreductase</keyword>
<dbReference type="GO" id="GO:0009423">
    <property type="term" value="P:chorismate biosynthetic process"/>
    <property type="evidence" value="ECO:0007669"/>
    <property type="project" value="UniProtKB-UniRule"/>
</dbReference>
<feature type="binding site" evidence="8">
    <location>
        <position position="62"/>
    </location>
    <ligand>
        <name>shikimate</name>
        <dbReference type="ChEBI" id="CHEBI:36208"/>
    </ligand>
</feature>
<evidence type="ECO:0000256" key="2">
    <source>
        <dbReference type="ARBA" id="ARBA00012962"/>
    </source>
</evidence>
<dbReference type="Gene3D" id="3.40.50.720">
    <property type="entry name" value="NAD(P)-binding Rossmann-like Domain"/>
    <property type="match status" value="1"/>
</dbReference>
<evidence type="ECO:0000256" key="3">
    <source>
        <dbReference type="ARBA" id="ARBA00022605"/>
    </source>
</evidence>
<evidence type="ECO:0000256" key="4">
    <source>
        <dbReference type="ARBA" id="ARBA00022857"/>
    </source>
</evidence>
<dbReference type="GO" id="GO:0005829">
    <property type="term" value="C:cytosol"/>
    <property type="evidence" value="ECO:0007669"/>
    <property type="project" value="TreeGrafter"/>
</dbReference>
<feature type="binding site" evidence="8">
    <location>
        <position position="87"/>
    </location>
    <ligand>
        <name>shikimate</name>
        <dbReference type="ChEBI" id="CHEBI:36208"/>
    </ligand>
</feature>
<dbReference type="Pfam" id="PF01488">
    <property type="entry name" value="Shikimate_DH"/>
    <property type="match status" value="1"/>
</dbReference>
<feature type="domain" description="Shikimate dehydrogenase substrate binding N-terminal" evidence="10">
    <location>
        <begin position="6"/>
        <end position="89"/>
    </location>
</feature>
<feature type="binding site" evidence="8">
    <location>
        <position position="215"/>
    </location>
    <ligand>
        <name>shikimate</name>
        <dbReference type="ChEBI" id="CHEBI:36208"/>
    </ligand>
</feature>
<comment type="function">
    <text evidence="8">Involved in the biosynthesis of the chorismate, which leads to the biosynthesis of aromatic amino acids. Catalyzes the reversible NADPH linked reduction of 3-dehydroshikimate (DHSA) to yield shikimate (SA).</text>
</comment>
<dbReference type="CDD" id="cd01065">
    <property type="entry name" value="NAD_bind_Shikimate_DH"/>
    <property type="match status" value="1"/>
</dbReference>
<feature type="binding site" evidence="8">
    <location>
        <begin position="150"/>
        <end position="155"/>
    </location>
    <ligand>
        <name>NADP(+)</name>
        <dbReference type="ChEBI" id="CHEBI:58349"/>
    </ligand>
</feature>
<evidence type="ECO:0000259" key="10">
    <source>
        <dbReference type="Pfam" id="PF08501"/>
    </source>
</evidence>
<evidence type="ECO:0000256" key="6">
    <source>
        <dbReference type="ARBA" id="ARBA00023141"/>
    </source>
</evidence>
<keyword evidence="3 8" id="KW-0028">Amino-acid biosynthesis</keyword>
<dbReference type="InterPro" id="IPR036291">
    <property type="entry name" value="NAD(P)-bd_dom_sf"/>
</dbReference>
<evidence type="ECO:0000256" key="1">
    <source>
        <dbReference type="ARBA" id="ARBA00004871"/>
    </source>
</evidence>
<dbReference type="SUPFAM" id="SSF53223">
    <property type="entry name" value="Aminoacid dehydrogenase-like, N-terminal domain"/>
    <property type="match status" value="1"/>
</dbReference>